<dbReference type="NCBIfam" id="TIGR00730">
    <property type="entry name" value="Rossman fold protein, TIGR00730 family"/>
    <property type="match status" value="1"/>
</dbReference>
<comment type="catalytic activity">
    <reaction evidence="1">
        <text>AMP + H2O = D-ribose 5-phosphate + adenine</text>
        <dbReference type="Rhea" id="RHEA:20129"/>
        <dbReference type="ChEBI" id="CHEBI:15377"/>
        <dbReference type="ChEBI" id="CHEBI:16708"/>
        <dbReference type="ChEBI" id="CHEBI:78346"/>
        <dbReference type="ChEBI" id="CHEBI:456215"/>
        <dbReference type="EC" id="3.2.2.4"/>
    </reaction>
</comment>
<dbReference type="InterPro" id="IPR031100">
    <property type="entry name" value="LOG_fam"/>
</dbReference>
<gene>
    <name evidence="4" type="ORF">H4O21_18435</name>
</gene>
<dbReference type="PANTHER" id="PTHR31223:SF70">
    <property type="entry name" value="LOG FAMILY PROTEIN YJL055W"/>
    <property type="match status" value="1"/>
</dbReference>
<proteinExistence type="inferred from homology"/>
<dbReference type="InterPro" id="IPR005269">
    <property type="entry name" value="LOG"/>
</dbReference>
<comment type="caution">
    <text evidence="4">The sequence shown here is derived from an EMBL/GenBank/DDBJ whole genome shotgun (WGS) entry which is preliminary data.</text>
</comment>
<evidence type="ECO:0000256" key="1">
    <source>
        <dbReference type="ARBA" id="ARBA00000274"/>
    </source>
</evidence>
<keyword evidence="3" id="KW-0378">Hydrolase</keyword>
<keyword evidence="5" id="KW-1185">Reference proteome</keyword>
<dbReference type="EMBL" id="JACJFM010000031">
    <property type="protein sequence ID" value="MBB1488587.1"/>
    <property type="molecule type" value="Genomic_DNA"/>
</dbReference>
<sequence>MKIAVYCGSASGLTPDFMDATRQLGHWLAEAGIDVVYGGGKVGLMGCIADSVLEKNGRVYGVMPEYLVNKEIAHTGLTELTVVSDMHERKARMADMADAFVALPGGAGTLEEIFEVWTWAQLGHHQKPCAFYNTKGFYNPLMEMIRSMVSAGFLKQEYMDMLITVDTPESLLSAINQYHPPAQKWGK</sequence>
<evidence type="ECO:0000313" key="5">
    <source>
        <dbReference type="Proteomes" id="UP000565262"/>
    </source>
</evidence>
<dbReference type="Gene3D" id="3.40.50.450">
    <property type="match status" value="1"/>
</dbReference>
<dbReference type="PANTHER" id="PTHR31223">
    <property type="entry name" value="LOG FAMILY PROTEIN YJL055W"/>
    <property type="match status" value="1"/>
</dbReference>
<evidence type="ECO:0000313" key="4">
    <source>
        <dbReference type="EMBL" id="MBB1488587.1"/>
    </source>
</evidence>
<accession>A0A839IW30</accession>
<comment type="similarity">
    <text evidence="2 3">Belongs to the LOG family.</text>
</comment>
<evidence type="ECO:0000256" key="2">
    <source>
        <dbReference type="ARBA" id="ARBA00006763"/>
    </source>
</evidence>
<dbReference type="Pfam" id="PF03641">
    <property type="entry name" value="Lysine_decarbox"/>
    <property type="match status" value="1"/>
</dbReference>
<dbReference type="SUPFAM" id="SSF102405">
    <property type="entry name" value="MCP/YpsA-like"/>
    <property type="match status" value="1"/>
</dbReference>
<dbReference type="GO" id="GO:0005829">
    <property type="term" value="C:cytosol"/>
    <property type="evidence" value="ECO:0007669"/>
    <property type="project" value="TreeGrafter"/>
</dbReference>
<dbReference type="AlphaFoldDB" id="A0A839IW30"/>
<evidence type="ECO:0000256" key="3">
    <source>
        <dbReference type="RuleBase" id="RU363015"/>
    </source>
</evidence>
<reference evidence="4 5" key="1">
    <citation type="submission" date="2020-08" db="EMBL/GenBank/DDBJ databases">
        <title>Oceanospirillum sp. nov. isolated from marine sediment.</title>
        <authorList>
            <person name="Ji X."/>
        </authorList>
    </citation>
    <scope>NUCLEOTIDE SEQUENCE [LARGE SCALE GENOMIC DNA]</scope>
    <source>
        <strain evidence="4 5">D5</strain>
    </source>
</reference>
<dbReference type="RefSeq" id="WP_182810357.1">
    <property type="nucleotide sequence ID" value="NZ_JACJFM010000031.1"/>
</dbReference>
<dbReference type="GO" id="GO:0009691">
    <property type="term" value="P:cytokinin biosynthetic process"/>
    <property type="evidence" value="ECO:0007669"/>
    <property type="project" value="UniProtKB-UniRule"/>
</dbReference>
<dbReference type="EC" id="3.2.2.n1" evidence="3"/>
<organism evidence="4 5">
    <name type="scientific">Oceanospirillum sediminis</name>
    <dbReference type="NCBI Taxonomy" id="2760088"/>
    <lineage>
        <taxon>Bacteria</taxon>
        <taxon>Pseudomonadati</taxon>
        <taxon>Pseudomonadota</taxon>
        <taxon>Gammaproteobacteria</taxon>
        <taxon>Oceanospirillales</taxon>
        <taxon>Oceanospirillaceae</taxon>
        <taxon>Oceanospirillum</taxon>
    </lineage>
</organism>
<protein>
    <recommendedName>
        <fullName evidence="3">Cytokinin riboside 5'-monophosphate phosphoribohydrolase</fullName>
        <ecNumber evidence="3">3.2.2.n1</ecNumber>
    </recommendedName>
</protein>
<dbReference type="Proteomes" id="UP000565262">
    <property type="component" value="Unassembled WGS sequence"/>
</dbReference>
<name>A0A839IW30_9GAMM</name>
<dbReference type="GO" id="GO:0008714">
    <property type="term" value="F:AMP nucleosidase activity"/>
    <property type="evidence" value="ECO:0007669"/>
    <property type="project" value="UniProtKB-EC"/>
</dbReference>
<keyword evidence="3" id="KW-0203">Cytokinin biosynthesis</keyword>